<dbReference type="RefSeq" id="WP_154790822.1">
    <property type="nucleotide sequence ID" value="NZ_WMBB01000014.1"/>
</dbReference>
<accession>A0A6I3L240</accession>
<reference evidence="1 2" key="1">
    <citation type="submission" date="2019-11" db="EMBL/GenBank/DDBJ databases">
        <title>Nocardia sp. nov. CT2-14 isolated from soil.</title>
        <authorList>
            <person name="Kanchanasin P."/>
            <person name="Tanasupawat S."/>
            <person name="Yuki M."/>
            <person name="Kudo T."/>
        </authorList>
    </citation>
    <scope>NUCLEOTIDE SEQUENCE [LARGE SCALE GENOMIC DNA]</scope>
    <source>
        <strain evidence="1 2">CT2-14</strain>
    </source>
</reference>
<gene>
    <name evidence="1" type="ORF">GLP40_27010</name>
</gene>
<dbReference type="AlphaFoldDB" id="A0A6I3L240"/>
<protein>
    <submittedName>
        <fullName evidence="1">DUF2332 family protein</fullName>
    </submittedName>
</protein>
<dbReference type="Proteomes" id="UP000432464">
    <property type="component" value="Unassembled WGS sequence"/>
</dbReference>
<evidence type="ECO:0000313" key="1">
    <source>
        <dbReference type="EMBL" id="MTE16402.1"/>
    </source>
</evidence>
<keyword evidence="2" id="KW-1185">Reference proteome</keyword>
<dbReference type="Pfam" id="PF10094">
    <property type="entry name" value="DUF2332"/>
    <property type="match status" value="1"/>
</dbReference>
<dbReference type="EMBL" id="WMBB01000014">
    <property type="protein sequence ID" value="MTE16402.1"/>
    <property type="molecule type" value="Genomic_DNA"/>
</dbReference>
<evidence type="ECO:0000313" key="2">
    <source>
        <dbReference type="Proteomes" id="UP000432464"/>
    </source>
</evidence>
<dbReference type="InterPro" id="IPR011200">
    <property type="entry name" value="UCP012608"/>
</dbReference>
<name>A0A6I3L240_9NOCA</name>
<proteinExistence type="predicted"/>
<organism evidence="1 2">
    <name type="scientific">Nocardia aurantiaca</name>
    <dbReference type="NCBI Taxonomy" id="2675850"/>
    <lineage>
        <taxon>Bacteria</taxon>
        <taxon>Bacillati</taxon>
        <taxon>Actinomycetota</taxon>
        <taxon>Actinomycetes</taxon>
        <taxon>Mycobacteriales</taxon>
        <taxon>Nocardiaceae</taxon>
        <taxon>Nocardia</taxon>
    </lineage>
</organism>
<comment type="caution">
    <text evidence="1">The sequence shown here is derived from an EMBL/GenBank/DDBJ whole genome shotgun (WGS) entry which is preliminary data.</text>
</comment>
<sequence length="337" mass="37162">MDEHTQIGQRYRQFAEQQAHGSSPTLEAWAHLVADDPILQRQLATLPAHKRQPNLVFAALRWHGATPGDETSLRNGLLEIWRDVEQTILLRSTQTNEAARCAVLLPLLHRIGGPIALIELGASAGLCMIPDLYNYHYSDGTMVVPPTGRSDLLIECDITAGHLPPKLTPPQIEWRAGIDLNPLDPADSDTCAWLTALTWPEHEQRRQRLETALHLAARSAVHITRGDVRDSAQIEALVADAPPDTTPVIVHSATLGYLSPDDRAATVEAIRRTRARWISFEGRGIVETARTIVEPLAPTTLFVGSLDQVPLVLADGHGHTMMLLDDHRDDTACRADR</sequence>